<dbReference type="PROSITE" id="PS00879">
    <property type="entry name" value="ODR_DC_2_2"/>
    <property type="match status" value="1"/>
</dbReference>
<evidence type="ECO:0000256" key="2">
    <source>
        <dbReference type="ARBA" id="ARBA00022793"/>
    </source>
</evidence>
<protein>
    <recommendedName>
        <fullName evidence="5 6">Diaminopimelate decarboxylase</fullName>
        <shortName evidence="5">DAP decarboxylase</shortName>
        <shortName evidence="5">DAPDC</shortName>
        <ecNumber evidence="5 6">4.1.1.20</ecNumber>
    </recommendedName>
</protein>
<comment type="cofactor">
    <cofactor evidence="1 5 7 8">
        <name>pyridoxal 5'-phosphate</name>
        <dbReference type="ChEBI" id="CHEBI:597326"/>
    </cofactor>
</comment>
<comment type="function">
    <text evidence="5">Specifically catalyzes the decarboxylation of meso-diaminopimelate (meso-DAP) to L-lysine.</text>
</comment>
<dbReference type="Gene3D" id="3.20.20.10">
    <property type="entry name" value="Alanine racemase"/>
    <property type="match status" value="1"/>
</dbReference>
<dbReference type="PROSITE" id="PS00878">
    <property type="entry name" value="ODR_DC_2_1"/>
    <property type="match status" value="1"/>
</dbReference>
<dbReference type="FunFam" id="3.20.20.10:FF:000003">
    <property type="entry name" value="Diaminopimelate decarboxylase"/>
    <property type="match status" value="1"/>
</dbReference>
<dbReference type="UniPathway" id="UPA00034">
    <property type="reaction ID" value="UER00027"/>
</dbReference>
<feature type="binding site" evidence="5">
    <location>
        <position position="243"/>
    </location>
    <ligand>
        <name>pyridoxal 5'-phosphate</name>
        <dbReference type="ChEBI" id="CHEBI:597326"/>
    </ligand>
</feature>
<comment type="similarity">
    <text evidence="5">Belongs to the Orn/Lys/Arg decarboxylase class-II family. LysA subfamily.</text>
</comment>
<feature type="domain" description="Orn/DAP/Arg decarboxylase 2 N-terminal" evidence="10">
    <location>
        <begin position="41"/>
        <end position="284"/>
    </location>
</feature>
<dbReference type="PANTHER" id="PTHR43727">
    <property type="entry name" value="DIAMINOPIMELATE DECARBOXYLASE"/>
    <property type="match status" value="1"/>
</dbReference>
<dbReference type="PRINTS" id="PR01179">
    <property type="entry name" value="ODADCRBXLASE"/>
</dbReference>
<dbReference type="Pfam" id="PF02784">
    <property type="entry name" value="Orn_Arg_deC_N"/>
    <property type="match status" value="1"/>
</dbReference>
<feature type="binding site" evidence="5">
    <location>
        <position position="320"/>
    </location>
    <ligand>
        <name>substrate</name>
    </ligand>
</feature>
<dbReference type="HAMAP" id="MF_02120">
    <property type="entry name" value="LysA"/>
    <property type="match status" value="1"/>
</dbReference>
<evidence type="ECO:0000259" key="10">
    <source>
        <dbReference type="Pfam" id="PF02784"/>
    </source>
</evidence>
<feature type="active site" description="Proton donor" evidence="7">
    <location>
        <position position="345"/>
    </location>
</feature>
<keyword evidence="3 5" id="KW-0663">Pyridoxal phosphate</keyword>
<dbReference type="InterPro" id="IPR000183">
    <property type="entry name" value="Orn/DAP/Arg_de-COase"/>
</dbReference>
<dbReference type="PRINTS" id="PR01181">
    <property type="entry name" value="DAPDCRBXLASE"/>
</dbReference>
<proteinExistence type="inferred from homology"/>
<keyword evidence="5" id="KW-0028">Amino-acid biosynthesis</keyword>
<dbReference type="OrthoDB" id="9802241at2"/>
<feature type="binding site" evidence="5">
    <location>
        <begin position="277"/>
        <end position="280"/>
    </location>
    <ligand>
        <name>pyridoxal 5'-phosphate</name>
        <dbReference type="ChEBI" id="CHEBI:597326"/>
    </ligand>
</feature>
<dbReference type="Gene3D" id="2.40.37.10">
    <property type="entry name" value="Lyase, Ornithine Decarboxylase, Chain A, domain 1"/>
    <property type="match status" value="1"/>
</dbReference>
<dbReference type="RefSeq" id="WP_042482976.1">
    <property type="nucleotide sequence ID" value="NZ_BBPI01000005.1"/>
</dbReference>
<dbReference type="SUPFAM" id="SSF50621">
    <property type="entry name" value="Alanine racemase C-terminal domain-like"/>
    <property type="match status" value="1"/>
</dbReference>
<feature type="binding site" evidence="5">
    <location>
        <position position="280"/>
    </location>
    <ligand>
        <name>substrate</name>
    </ligand>
</feature>
<organism evidence="11 12">
    <name type="scientific">Sphingomonas parapaucimobilis NBRC 15100</name>
    <dbReference type="NCBI Taxonomy" id="1219049"/>
    <lineage>
        <taxon>Bacteria</taxon>
        <taxon>Pseudomonadati</taxon>
        <taxon>Pseudomonadota</taxon>
        <taxon>Alphaproteobacteria</taxon>
        <taxon>Sphingomonadales</taxon>
        <taxon>Sphingomonadaceae</taxon>
        <taxon>Sphingomonas</taxon>
    </lineage>
</organism>
<evidence type="ECO:0000256" key="4">
    <source>
        <dbReference type="ARBA" id="ARBA00023239"/>
    </source>
</evidence>
<dbReference type="InterPro" id="IPR022657">
    <property type="entry name" value="De-COase2_CS"/>
</dbReference>
<feature type="binding site" evidence="5">
    <location>
        <position position="316"/>
    </location>
    <ligand>
        <name>substrate</name>
    </ligand>
</feature>
<dbReference type="GO" id="GO:0030170">
    <property type="term" value="F:pyridoxal phosphate binding"/>
    <property type="evidence" value="ECO:0007669"/>
    <property type="project" value="UniProtKB-UniRule"/>
</dbReference>
<dbReference type="AlphaFoldDB" id="A0A0A1W301"/>
<comment type="pathway">
    <text evidence="5 8">Amino-acid biosynthesis; L-lysine biosynthesis via DAP pathway; L-lysine from DL-2,6-diaminopimelate: step 1/1.</text>
</comment>
<keyword evidence="4 5" id="KW-0456">Lyase</keyword>
<evidence type="ECO:0000256" key="7">
    <source>
        <dbReference type="PIRSR" id="PIRSR600183-50"/>
    </source>
</evidence>
<comment type="subunit">
    <text evidence="5">Homodimer.</text>
</comment>
<dbReference type="InterPro" id="IPR022643">
    <property type="entry name" value="De-COase2_C"/>
</dbReference>
<sequence length="428" mass="44999">MSRDTGFVLRGGALHAEGVALGRIAQAVGTPTYVYSTGALRAAARRFREALAPIPRKSLAFAVKANPSLAVLSVLRGEGFGADIVSGGELTAALAAGMAAEDIVYSGVGKTPEELAQALRAGVGHVNLEGEREGDALAATAVRMGVEATAMLRINPDVDAGTHAKITTGTSDSKFGVAFADAIGIFDRLARRPGLTLHGVAVHIGSQIMDLKPLETAYRRIGELVAALRARGHVITHVDLGGGLGVDYHDGPDGDVAAYGEMVARVTHDWDVTLMFEPGRYIAAHAGVLLTRVLWVKPGEECPFVVIDAGMNDLARPALYDAWHEFAAVAPNGATMRAHVVGPVCESSDRFAKGRLIDRVREGDLAVLRDAGAYGASMASCYNSRALAAEVMVEGDRFAVIAPRIDAAAIRPQSMPDWLEARRLGHAA</sequence>
<dbReference type="InterPro" id="IPR029066">
    <property type="entry name" value="PLP-binding_barrel"/>
</dbReference>
<dbReference type="Pfam" id="PF00278">
    <property type="entry name" value="Orn_DAP_Arg_deC"/>
    <property type="match status" value="1"/>
</dbReference>
<dbReference type="GO" id="GO:0009089">
    <property type="term" value="P:lysine biosynthetic process via diaminopimelate"/>
    <property type="evidence" value="ECO:0007669"/>
    <property type="project" value="UniProtKB-UniRule"/>
</dbReference>
<dbReference type="InterPro" id="IPR022644">
    <property type="entry name" value="De-COase2_N"/>
</dbReference>
<reference evidence="11 12" key="1">
    <citation type="submission" date="2014-11" db="EMBL/GenBank/DDBJ databases">
        <title>Whole genome shotgun sequence of Sphingomonas parapaucimobilis NBRC 15100.</title>
        <authorList>
            <person name="Katano-Makiyama Y."/>
            <person name="Hosoyama A."/>
            <person name="Hashimoto M."/>
            <person name="Hosoyama Y."/>
            <person name="Noguchi M."/>
            <person name="Numata M."/>
            <person name="Tsuchikane K."/>
            <person name="Hirakata S."/>
            <person name="Uohara A."/>
            <person name="Shimodaira J."/>
            <person name="Ohji S."/>
            <person name="Ichikawa N."/>
            <person name="Kimura A."/>
            <person name="Yamazoe A."/>
            <person name="Fujita N."/>
        </authorList>
    </citation>
    <scope>NUCLEOTIDE SEQUENCE [LARGE SCALE GENOMIC DNA]</scope>
    <source>
        <strain evidence="11 12">NBRC 15100</strain>
    </source>
</reference>
<evidence type="ECO:0000256" key="6">
    <source>
        <dbReference type="NCBIfam" id="TIGR01048"/>
    </source>
</evidence>
<evidence type="ECO:0000313" key="12">
    <source>
        <dbReference type="Proteomes" id="UP000032305"/>
    </source>
</evidence>
<evidence type="ECO:0000256" key="1">
    <source>
        <dbReference type="ARBA" id="ARBA00001933"/>
    </source>
</evidence>
<dbReference type="CDD" id="cd06828">
    <property type="entry name" value="PLPDE_III_DapDC"/>
    <property type="match status" value="1"/>
</dbReference>
<evidence type="ECO:0000256" key="5">
    <source>
        <dbReference type="HAMAP-Rule" id="MF_02120"/>
    </source>
</evidence>
<feature type="binding site" evidence="5">
    <location>
        <position position="346"/>
    </location>
    <ligand>
        <name>substrate</name>
    </ligand>
</feature>
<feature type="domain" description="Orn/DAP/Arg decarboxylase 2 C-terminal" evidence="9">
    <location>
        <begin position="34"/>
        <end position="372"/>
    </location>
</feature>
<evidence type="ECO:0000256" key="3">
    <source>
        <dbReference type="ARBA" id="ARBA00022898"/>
    </source>
</evidence>
<dbReference type="SUPFAM" id="SSF51419">
    <property type="entry name" value="PLP-binding barrel"/>
    <property type="match status" value="1"/>
</dbReference>
<keyword evidence="12" id="KW-1185">Reference proteome</keyword>
<comment type="caution">
    <text evidence="11">The sequence shown here is derived from an EMBL/GenBank/DDBJ whole genome shotgun (WGS) entry which is preliminary data.</text>
</comment>
<name>A0A0A1W301_9SPHN</name>
<keyword evidence="2 5" id="KW-0210">Decarboxylase</keyword>
<keyword evidence="5 8" id="KW-0457">Lysine biosynthesis</keyword>
<feature type="binding site" evidence="5">
    <location>
        <position position="374"/>
    </location>
    <ligand>
        <name>substrate</name>
    </ligand>
</feature>
<feature type="modified residue" description="N6-(pyridoxal phosphate)lysine" evidence="5 7">
    <location>
        <position position="64"/>
    </location>
</feature>
<dbReference type="NCBIfam" id="TIGR01048">
    <property type="entry name" value="lysA"/>
    <property type="match status" value="1"/>
</dbReference>
<dbReference type="EMBL" id="BBPI01000005">
    <property type="protein sequence ID" value="GAL99591.1"/>
    <property type="molecule type" value="Genomic_DNA"/>
</dbReference>
<evidence type="ECO:0000313" key="11">
    <source>
        <dbReference type="EMBL" id="GAL99591.1"/>
    </source>
</evidence>
<dbReference type="InterPro" id="IPR009006">
    <property type="entry name" value="Ala_racemase/Decarboxylase_C"/>
</dbReference>
<feature type="binding site" evidence="5">
    <location>
        <position position="374"/>
    </location>
    <ligand>
        <name>pyridoxal 5'-phosphate</name>
        <dbReference type="ChEBI" id="CHEBI:597326"/>
    </ligand>
</feature>
<dbReference type="InterPro" id="IPR002986">
    <property type="entry name" value="DAP_deCOOHase_LysA"/>
</dbReference>
<dbReference type="EC" id="4.1.1.20" evidence="5 6"/>
<dbReference type="eggNOG" id="COG0019">
    <property type="taxonomic scope" value="Bacteria"/>
</dbReference>
<dbReference type="GO" id="GO:0008836">
    <property type="term" value="F:diaminopimelate decarboxylase activity"/>
    <property type="evidence" value="ECO:0007669"/>
    <property type="project" value="UniProtKB-UniRule"/>
</dbReference>
<comment type="catalytic activity">
    <reaction evidence="5 8">
        <text>meso-2,6-diaminopimelate + H(+) = L-lysine + CO2</text>
        <dbReference type="Rhea" id="RHEA:15101"/>
        <dbReference type="ChEBI" id="CHEBI:15378"/>
        <dbReference type="ChEBI" id="CHEBI:16526"/>
        <dbReference type="ChEBI" id="CHEBI:32551"/>
        <dbReference type="ChEBI" id="CHEBI:57791"/>
        <dbReference type="EC" id="4.1.1.20"/>
    </reaction>
</comment>
<accession>A0A0A1W301</accession>
<evidence type="ECO:0000256" key="8">
    <source>
        <dbReference type="RuleBase" id="RU003738"/>
    </source>
</evidence>
<gene>
    <name evidence="5 11" type="primary">lysA</name>
    <name evidence="11" type="ORF">SP5_005_01150</name>
</gene>
<dbReference type="PANTHER" id="PTHR43727:SF2">
    <property type="entry name" value="GROUP IV DECARBOXYLASE"/>
    <property type="match status" value="1"/>
</dbReference>
<dbReference type="InterPro" id="IPR022653">
    <property type="entry name" value="De-COase2_pyr-phos_BS"/>
</dbReference>
<evidence type="ECO:0000259" key="9">
    <source>
        <dbReference type="Pfam" id="PF00278"/>
    </source>
</evidence>
<dbReference type="Proteomes" id="UP000032305">
    <property type="component" value="Unassembled WGS sequence"/>
</dbReference>